<organism evidence="1">
    <name type="scientific">Myoviridae sp. ctCuC1</name>
    <dbReference type="NCBI Taxonomy" id="2825055"/>
    <lineage>
        <taxon>Viruses</taxon>
        <taxon>Duplodnaviria</taxon>
        <taxon>Heunggongvirae</taxon>
        <taxon>Uroviricota</taxon>
        <taxon>Caudoviricetes</taxon>
    </lineage>
</organism>
<name>A0A8S5U006_9CAUD</name>
<evidence type="ECO:0000313" key="1">
    <source>
        <dbReference type="EMBL" id="DAF87789.1"/>
    </source>
</evidence>
<proteinExistence type="predicted"/>
<protein>
    <submittedName>
        <fullName evidence="1">Uncharacterized protein</fullName>
    </submittedName>
</protein>
<dbReference type="EMBL" id="BK015968">
    <property type="protein sequence ID" value="DAF87789.1"/>
    <property type="molecule type" value="Genomic_DNA"/>
</dbReference>
<reference evidence="1" key="1">
    <citation type="journal article" date="2021" name="Proc. Natl. Acad. Sci. U.S.A.">
        <title>A Catalog of Tens of Thousands of Viruses from Human Metagenomes Reveals Hidden Associations with Chronic Diseases.</title>
        <authorList>
            <person name="Tisza M.J."/>
            <person name="Buck C.B."/>
        </authorList>
    </citation>
    <scope>NUCLEOTIDE SEQUENCE</scope>
    <source>
        <strain evidence="1">CtCuC1</strain>
    </source>
</reference>
<accession>A0A8S5U006</accession>
<sequence>MPCHHSFPPRKRSGSKYLKIQISKILAFTGLGGLRI</sequence>